<dbReference type="EMBL" id="QKZR01000001">
    <property type="protein sequence ID" value="PZX44203.1"/>
    <property type="molecule type" value="Genomic_DNA"/>
</dbReference>
<keyword evidence="1" id="KW-0808">Transferase</keyword>
<dbReference type="Gene3D" id="3.40.50.150">
    <property type="entry name" value="Vaccinia Virus protein VP39"/>
    <property type="match status" value="1"/>
</dbReference>
<comment type="caution">
    <text evidence="1">The sequence shown here is derived from an EMBL/GenBank/DDBJ whole genome shotgun (WGS) entry which is preliminary data.</text>
</comment>
<dbReference type="GO" id="GO:0032259">
    <property type="term" value="P:methylation"/>
    <property type="evidence" value="ECO:0007669"/>
    <property type="project" value="UniProtKB-KW"/>
</dbReference>
<sequence>MNLKFPKYFLELKDHFLTQEKFDLYIDPETELIKTIPQPENLDPYYESEDYLSHDDNQDSFFARCYNFAKGFNLKSKTSLIRKFAQNGSVLDIGAGVGDLVLALKEAQLSATGFEPSEKARTVARNKGVDLYASLNEVEANSFQLISMYHVLEHVPDVEKQKENILQLLKPNGVLILALPNYESFDAKYYNSYWAGYDVPRHLFHFNKKAVKSIFDKEFEIIKMQPMWFDSLYVSILSSKYKKSAFPFLSGIFIGLFSNLKAIFTNEPSSITYVLKKRF</sequence>
<protein>
    <submittedName>
        <fullName evidence="1">Methyltransferase family protein</fullName>
    </submittedName>
</protein>
<dbReference type="PANTHER" id="PTHR43861">
    <property type="entry name" value="TRANS-ACONITATE 2-METHYLTRANSFERASE-RELATED"/>
    <property type="match status" value="1"/>
</dbReference>
<dbReference type="RefSeq" id="WP_015362049.1">
    <property type="nucleotide sequence ID" value="NZ_QKZR01000001.1"/>
</dbReference>
<gene>
    <name evidence="1" type="ORF">LX97_01213</name>
</gene>
<evidence type="ECO:0000313" key="1">
    <source>
        <dbReference type="EMBL" id="PZX44203.1"/>
    </source>
</evidence>
<dbReference type="SUPFAM" id="SSF53335">
    <property type="entry name" value="S-adenosyl-L-methionine-dependent methyltransferases"/>
    <property type="match status" value="1"/>
</dbReference>
<keyword evidence="2" id="KW-1185">Reference proteome</keyword>
<dbReference type="Proteomes" id="UP000248584">
    <property type="component" value="Unassembled WGS sequence"/>
</dbReference>
<evidence type="ECO:0000313" key="2">
    <source>
        <dbReference type="Proteomes" id="UP000248584"/>
    </source>
</evidence>
<proteinExistence type="predicted"/>
<dbReference type="Pfam" id="PF13489">
    <property type="entry name" value="Methyltransf_23"/>
    <property type="match status" value="1"/>
</dbReference>
<keyword evidence="1" id="KW-0489">Methyltransferase</keyword>
<organism evidence="1 2">
    <name type="scientific">Nonlabens dokdonensis</name>
    <dbReference type="NCBI Taxonomy" id="328515"/>
    <lineage>
        <taxon>Bacteria</taxon>
        <taxon>Pseudomonadati</taxon>
        <taxon>Bacteroidota</taxon>
        <taxon>Flavobacteriia</taxon>
        <taxon>Flavobacteriales</taxon>
        <taxon>Flavobacteriaceae</taxon>
        <taxon>Nonlabens</taxon>
    </lineage>
</organism>
<dbReference type="InterPro" id="IPR029063">
    <property type="entry name" value="SAM-dependent_MTases_sf"/>
</dbReference>
<name>A0ABX5Q2W5_9FLAO</name>
<reference evidence="1 2" key="1">
    <citation type="submission" date="2018-06" db="EMBL/GenBank/DDBJ databases">
        <title>Genomic Encyclopedia of Archaeal and Bacterial Type Strains, Phase II (KMG-II): from individual species to whole genera.</title>
        <authorList>
            <person name="Goeker M."/>
        </authorList>
    </citation>
    <scope>NUCLEOTIDE SEQUENCE [LARGE SCALE GENOMIC DNA]</scope>
    <source>
        <strain evidence="1 2">DSM 17205</strain>
    </source>
</reference>
<accession>A0ABX5Q2W5</accession>
<dbReference type="GO" id="GO:0008168">
    <property type="term" value="F:methyltransferase activity"/>
    <property type="evidence" value="ECO:0007669"/>
    <property type="project" value="UniProtKB-KW"/>
</dbReference>
<dbReference type="CDD" id="cd02440">
    <property type="entry name" value="AdoMet_MTases"/>
    <property type="match status" value="1"/>
</dbReference>